<sequence length="445" mass="50016">MVVQSSVSGWGRYPSIDANLERPEKLATVASLAQTPEKIIARGKGRSYGDAALNSRILLTERLNRMLAFNPETGVLRCEAGVTFQEILEIFIPRGWFPSVTPGTKFISVGGAVACDVHGKNHHREGGFSSFVRSFSLVLANGDRIPCSRTENPELFWATIGGMGLTGIMTEVEFSLQPIETAYIRCRTLKADNLEAALERFEQYDAQYQYSVAWIDCLARGNALGRSVLMLGNHATVSQLSPPQQANPLYLPPKPRRRVPLTPPAGLLNRYTMQAFNSLYYHLKREGECIQDYDTFFYPLDFVEDWNKLYGKPGFIQYQCVFPLETSRQGLTRILELCSKQGWGSFLAVLKRLGSQEGWLSFPMAGYTLALDMAVKPGLWEFLDQLDKVVLEYGGRVYLAKDARLSAEALRLMYPQLPQWLAVKSQVDPHNQFSSVLSQRLQLHL</sequence>
<dbReference type="InterPro" id="IPR036318">
    <property type="entry name" value="FAD-bd_PCMH-like_sf"/>
</dbReference>
<dbReference type="PANTHER" id="PTHR43762:SF1">
    <property type="entry name" value="D-ARABINONO-1,4-LACTONE OXIDASE"/>
    <property type="match status" value="1"/>
</dbReference>
<dbReference type="OrthoDB" id="9768764at2"/>
<evidence type="ECO:0000259" key="2">
    <source>
        <dbReference type="PROSITE" id="PS51387"/>
    </source>
</evidence>
<dbReference type="RefSeq" id="WP_069965343.1">
    <property type="nucleotide sequence ID" value="NZ_CM124774.1"/>
</dbReference>
<dbReference type="InterPro" id="IPR010031">
    <property type="entry name" value="FAD_lactone_oxidase-like"/>
</dbReference>
<dbReference type="Pfam" id="PF04030">
    <property type="entry name" value="ALO"/>
    <property type="match status" value="1"/>
</dbReference>
<feature type="domain" description="FAD-binding PCMH-type" evidence="2">
    <location>
        <begin position="12"/>
        <end position="179"/>
    </location>
</feature>
<dbReference type="InterPro" id="IPR016169">
    <property type="entry name" value="FAD-bd_PCMH_sub2"/>
</dbReference>
<accession>A0A1E5QRZ0</accession>
<dbReference type="PROSITE" id="PS51387">
    <property type="entry name" value="FAD_PCMH"/>
    <property type="match status" value="1"/>
</dbReference>
<proteinExistence type="predicted"/>
<dbReference type="SUPFAM" id="SSF56176">
    <property type="entry name" value="FAD-binding/transporter-associated domain-like"/>
    <property type="match status" value="1"/>
</dbReference>
<reference evidence="3" key="1">
    <citation type="submission" date="2016-09" db="EMBL/GenBank/DDBJ databases">
        <title>Draft genome of thermotolerant cyanobacterium Desertifilum sp. strain IPPAS B-1220.</title>
        <authorList>
            <person name="Sinetova M.A."/>
            <person name="Bolakhan K."/>
            <person name="Zayadan B.K."/>
            <person name="Mironov K.S."/>
            <person name="Ustinova V."/>
            <person name="Kupriyanova E.V."/>
            <person name="Sidorov R.A."/>
            <person name="Skrypnik A.N."/>
            <person name="Gogoleva N.E."/>
            <person name="Gogolev Y.V."/>
            <person name="Los D.A."/>
        </authorList>
    </citation>
    <scope>NUCLEOTIDE SEQUENCE [LARGE SCALE GENOMIC DNA]</scope>
    <source>
        <strain evidence="3">IPPAS B-1220</strain>
    </source>
</reference>
<dbReference type="Gene3D" id="3.30.465.10">
    <property type="match status" value="1"/>
</dbReference>
<dbReference type="GO" id="GO:0071949">
    <property type="term" value="F:FAD binding"/>
    <property type="evidence" value="ECO:0007669"/>
    <property type="project" value="InterPro"/>
</dbReference>
<comment type="caution">
    <text evidence="3">The sequence shown here is derived from an EMBL/GenBank/DDBJ whole genome shotgun (WGS) entry which is preliminary data.</text>
</comment>
<dbReference type="GO" id="GO:0003885">
    <property type="term" value="F:D-arabinono-1,4-lactone oxidase activity"/>
    <property type="evidence" value="ECO:0007669"/>
    <property type="project" value="InterPro"/>
</dbReference>
<name>A0A1E5QRZ0_9CYAN</name>
<gene>
    <name evidence="3" type="ORF">BH720_01350</name>
</gene>
<dbReference type="InterPro" id="IPR007173">
    <property type="entry name" value="ALO_C"/>
</dbReference>
<dbReference type="AlphaFoldDB" id="A0A1E5QRZ0"/>
<dbReference type="InterPro" id="IPR006094">
    <property type="entry name" value="Oxid_FAD_bind_N"/>
</dbReference>
<protein>
    <recommendedName>
        <fullName evidence="2">FAD-binding PCMH-type domain-containing protein</fullName>
    </recommendedName>
</protein>
<dbReference type="PANTHER" id="PTHR43762">
    <property type="entry name" value="L-GULONOLACTONE OXIDASE"/>
    <property type="match status" value="1"/>
</dbReference>
<dbReference type="EMBL" id="MJGC01000016">
    <property type="protein sequence ID" value="OEJ77103.1"/>
    <property type="molecule type" value="Genomic_DNA"/>
</dbReference>
<evidence type="ECO:0000313" key="3">
    <source>
        <dbReference type="EMBL" id="OEJ77103.1"/>
    </source>
</evidence>
<dbReference type="InterPro" id="IPR016166">
    <property type="entry name" value="FAD-bd_PCMH"/>
</dbReference>
<organism evidence="3">
    <name type="scientific">Desertifilum tharense IPPAS B-1220</name>
    <dbReference type="NCBI Taxonomy" id="1781255"/>
    <lineage>
        <taxon>Bacteria</taxon>
        <taxon>Bacillati</taxon>
        <taxon>Cyanobacteriota</taxon>
        <taxon>Cyanophyceae</taxon>
        <taxon>Desertifilales</taxon>
        <taxon>Desertifilaceae</taxon>
        <taxon>Desertifilum</taxon>
    </lineage>
</organism>
<dbReference type="Pfam" id="PF01565">
    <property type="entry name" value="FAD_binding_4"/>
    <property type="match status" value="1"/>
</dbReference>
<dbReference type="STRING" id="1781255.BH720_01350"/>
<evidence type="ECO:0000256" key="1">
    <source>
        <dbReference type="ARBA" id="ARBA00023002"/>
    </source>
</evidence>
<keyword evidence="1" id="KW-0560">Oxidoreductase</keyword>
<dbReference type="GO" id="GO:0016020">
    <property type="term" value="C:membrane"/>
    <property type="evidence" value="ECO:0007669"/>
    <property type="project" value="InterPro"/>
</dbReference>